<proteinExistence type="predicted"/>
<reference evidence="3 4" key="1">
    <citation type="submission" date="2018-08" db="EMBL/GenBank/DDBJ databases">
        <title>A genome reference for cultivated species of the human gut microbiota.</title>
        <authorList>
            <person name="Zou Y."/>
            <person name="Xue W."/>
            <person name="Luo G."/>
        </authorList>
    </citation>
    <scope>NUCLEOTIDE SEQUENCE [LARGE SCALE GENOMIC DNA]</scope>
    <source>
        <strain evidence="3 4">OM03-2</strain>
    </source>
</reference>
<organism evidence="3 4">
    <name type="scientific">Dorea formicigenerans</name>
    <dbReference type="NCBI Taxonomy" id="39486"/>
    <lineage>
        <taxon>Bacteria</taxon>
        <taxon>Bacillati</taxon>
        <taxon>Bacillota</taxon>
        <taxon>Clostridia</taxon>
        <taxon>Lachnospirales</taxon>
        <taxon>Lachnospiraceae</taxon>
        <taxon>Dorea</taxon>
    </lineage>
</organism>
<comment type="caution">
    <text evidence="3">The sequence shown here is derived from an EMBL/GenBank/DDBJ whole genome shotgun (WGS) entry which is preliminary data.</text>
</comment>
<accession>A0A3E5EQP9</accession>
<dbReference type="RefSeq" id="WP_117606542.1">
    <property type="nucleotide sequence ID" value="NZ_QSPL01000004.1"/>
</dbReference>
<evidence type="ECO:0000256" key="1">
    <source>
        <dbReference type="SAM" id="Phobius"/>
    </source>
</evidence>
<sequence>MAKFCSKCGNELKEGARFCSVCGNPVKQVQSAQSATTAAGTNEERQGVSSQQQGFTAQDMQYQQMAGSAAPVKKNKNLWLLAIPAALLVILLVIFGIKAVLSPAYLKPVKYMEKAFNKQDIDLMKKAVPDEYAEWMTDDIVDYMFDLDSDYKITIKVTDKEKIAKKDLEETLIDDYYVLDSIAEDAKAGYILEAEATLKQDGEKDTQDITLVVVKVDGKWVIVSGL</sequence>
<evidence type="ECO:0000259" key="2">
    <source>
        <dbReference type="Pfam" id="PF13240"/>
    </source>
</evidence>
<evidence type="ECO:0000313" key="3">
    <source>
        <dbReference type="EMBL" id="RGN91037.1"/>
    </source>
</evidence>
<dbReference type="Proteomes" id="UP000260841">
    <property type="component" value="Unassembled WGS sequence"/>
</dbReference>
<gene>
    <name evidence="3" type="ORF">DXB36_08925</name>
</gene>
<dbReference type="AlphaFoldDB" id="A0A3E5EQP9"/>
<protein>
    <submittedName>
        <fullName evidence="3">Zinc ribbon domain-containing protein</fullName>
    </submittedName>
</protein>
<dbReference type="InterPro" id="IPR026870">
    <property type="entry name" value="Zinc_ribbon_dom"/>
</dbReference>
<evidence type="ECO:0000313" key="4">
    <source>
        <dbReference type="Proteomes" id="UP000260841"/>
    </source>
</evidence>
<keyword evidence="1" id="KW-0472">Membrane</keyword>
<dbReference type="Pfam" id="PF13240">
    <property type="entry name" value="Zn_Ribbon_1"/>
    <property type="match status" value="1"/>
</dbReference>
<keyword evidence="1" id="KW-1133">Transmembrane helix</keyword>
<dbReference type="EMBL" id="QSVB01000008">
    <property type="protein sequence ID" value="RGN91037.1"/>
    <property type="molecule type" value="Genomic_DNA"/>
</dbReference>
<name>A0A3E5EQP9_9FIRM</name>
<feature type="domain" description="Zinc-ribbon" evidence="2">
    <location>
        <begin position="4"/>
        <end position="26"/>
    </location>
</feature>
<feature type="transmembrane region" description="Helical" evidence="1">
    <location>
        <begin position="78"/>
        <end position="101"/>
    </location>
</feature>
<keyword evidence="1" id="KW-0812">Transmembrane</keyword>